<dbReference type="Pfam" id="PF05707">
    <property type="entry name" value="Zot"/>
    <property type="match status" value="1"/>
</dbReference>
<proteinExistence type="predicted"/>
<accession>A0ABX7VF89</accession>
<reference evidence="3 4" key="1">
    <citation type="submission" date="2021-03" db="EMBL/GenBank/DDBJ databases">
        <title>Complete Genome Sequence Data of Xenorhabdus budapestensis strain C72, a Candidate Biological Control Agent, from China.</title>
        <authorList>
            <person name="LI B."/>
            <person name="WANG S."/>
            <person name="QIU D."/>
        </authorList>
    </citation>
    <scope>NUCLEOTIDE SEQUENCE [LARGE SCALE GENOMIC DNA]</scope>
    <source>
        <strain evidence="3 4">C-7-2</strain>
    </source>
</reference>
<sequence length="347" mass="39331">MPITAYVGVPRSGKSYEVVKSVIVPAIASGRRVVSNIYGLNEEKIKAYCLKKNKKLSSDHLGELVLVENSQCLDENFLPSMENRDTFCRAGDLVVIDEVWRVWGSEKEIPKNHRSFIAEHGHFVDAATGVMSDLVVINQSVSDIPRFIKNRIETTYQMKRHVALGSSRRYRVDVFGQAKVTKSNRITYYQEKYDKAIFELYSSVEGNNHKQLRTDARQSIFSSTKFLTLAVFIPSLVLVSLYFLYKYFNHYLSPDSQKQEVSVSQSTSTTTALPVNSIINPVKSTVSLSDKWRITGELVKDGRAYVILADKQGRLRLEPRSQFQYSGRLLQGDIEGQIVNYYSGGIQ</sequence>
<dbReference type="InterPro" id="IPR008900">
    <property type="entry name" value="Zot_N"/>
</dbReference>
<dbReference type="EMBL" id="CP072455">
    <property type="protein sequence ID" value="QTL38287.1"/>
    <property type="molecule type" value="Genomic_DNA"/>
</dbReference>
<protein>
    <recommendedName>
        <fullName evidence="2">Zona occludens toxin N-terminal domain-containing protein</fullName>
    </recommendedName>
</protein>
<keyword evidence="1" id="KW-1133">Transmembrane helix</keyword>
<dbReference type="Gene3D" id="3.40.50.300">
    <property type="entry name" value="P-loop containing nucleotide triphosphate hydrolases"/>
    <property type="match status" value="1"/>
</dbReference>
<dbReference type="InterPro" id="IPR027417">
    <property type="entry name" value="P-loop_NTPase"/>
</dbReference>
<evidence type="ECO:0000259" key="2">
    <source>
        <dbReference type="Pfam" id="PF05707"/>
    </source>
</evidence>
<keyword evidence="1" id="KW-0812">Transmembrane</keyword>
<evidence type="ECO:0000256" key="1">
    <source>
        <dbReference type="SAM" id="Phobius"/>
    </source>
</evidence>
<evidence type="ECO:0000313" key="3">
    <source>
        <dbReference type="EMBL" id="QTL38287.1"/>
    </source>
</evidence>
<dbReference type="RefSeq" id="WP_209026533.1">
    <property type="nucleotide sequence ID" value="NZ_CP072455.1"/>
</dbReference>
<feature type="domain" description="Zona occludens toxin N-terminal" evidence="2">
    <location>
        <begin position="7"/>
        <end position="203"/>
    </location>
</feature>
<gene>
    <name evidence="3" type="ORF">HGO23_10090</name>
</gene>
<organism evidence="3 4">
    <name type="scientific">Xenorhabdus budapestensis</name>
    <dbReference type="NCBI Taxonomy" id="290110"/>
    <lineage>
        <taxon>Bacteria</taxon>
        <taxon>Pseudomonadati</taxon>
        <taxon>Pseudomonadota</taxon>
        <taxon>Gammaproteobacteria</taxon>
        <taxon>Enterobacterales</taxon>
        <taxon>Morganellaceae</taxon>
        <taxon>Xenorhabdus</taxon>
    </lineage>
</organism>
<keyword evidence="4" id="KW-1185">Reference proteome</keyword>
<name>A0ABX7VF89_XENBU</name>
<keyword evidence="1" id="KW-0472">Membrane</keyword>
<dbReference type="Proteomes" id="UP000665047">
    <property type="component" value="Chromosome"/>
</dbReference>
<evidence type="ECO:0000313" key="4">
    <source>
        <dbReference type="Proteomes" id="UP000665047"/>
    </source>
</evidence>
<feature type="transmembrane region" description="Helical" evidence="1">
    <location>
        <begin position="226"/>
        <end position="245"/>
    </location>
</feature>